<evidence type="ECO:0000256" key="1">
    <source>
        <dbReference type="SAM" id="MobiDB-lite"/>
    </source>
</evidence>
<feature type="compositionally biased region" description="Polar residues" evidence="1">
    <location>
        <begin position="772"/>
        <end position="789"/>
    </location>
</feature>
<proteinExistence type="predicted"/>
<dbReference type="InterPro" id="IPR008984">
    <property type="entry name" value="SMAD_FHA_dom_sf"/>
</dbReference>
<feature type="compositionally biased region" description="Polar residues" evidence="1">
    <location>
        <begin position="814"/>
        <end position="831"/>
    </location>
</feature>
<feature type="compositionally biased region" description="Polar residues" evidence="1">
    <location>
        <begin position="702"/>
        <end position="711"/>
    </location>
</feature>
<dbReference type="Pfam" id="PF00498">
    <property type="entry name" value="FHA"/>
    <property type="match status" value="1"/>
</dbReference>
<dbReference type="Gene3D" id="2.60.200.20">
    <property type="match status" value="1"/>
</dbReference>
<feature type="region of interest" description="Disordered" evidence="1">
    <location>
        <begin position="343"/>
        <end position="393"/>
    </location>
</feature>
<keyword evidence="3" id="KW-1185">Reference proteome</keyword>
<dbReference type="AlphaFoldDB" id="A0A1B0D5D6"/>
<dbReference type="VEuPathDB" id="VectorBase:PPAI002693"/>
<feature type="compositionally biased region" description="Polar residues" evidence="1">
    <location>
        <begin position="856"/>
        <end position="873"/>
    </location>
</feature>
<reference evidence="2" key="1">
    <citation type="submission" date="2022-08" db="UniProtKB">
        <authorList>
            <consortium name="EnsemblMetazoa"/>
        </authorList>
    </citation>
    <scope>IDENTIFICATION</scope>
    <source>
        <strain evidence="2">Israel</strain>
    </source>
</reference>
<evidence type="ECO:0000313" key="3">
    <source>
        <dbReference type="Proteomes" id="UP000092462"/>
    </source>
</evidence>
<accession>A0A1B0D5D6</accession>
<name>A0A1B0D5D6_PHLPP</name>
<dbReference type="EMBL" id="AJVK01025155">
    <property type="status" value="NOT_ANNOTATED_CDS"/>
    <property type="molecule type" value="Genomic_DNA"/>
</dbReference>
<dbReference type="InterPro" id="IPR000253">
    <property type="entry name" value="FHA_dom"/>
</dbReference>
<dbReference type="Proteomes" id="UP000092462">
    <property type="component" value="Unassembled WGS sequence"/>
</dbReference>
<sequence length="1048" mass="115473">MNATLLGGKLTYLKKNGKNRIVYNTRGVSVKFGKDLSCHFRLKHPEALRVHCKIFMGKFGKVQVKNYSEEDSVQVNGKGVNGKCVLRPGDFLKVFNDEFLWNYMPLLDDSKSLATVIDNQTGIGKRRICKSEPGRKKKQIRLNRNTTVSVLTPLRPQARSYSDAYNCTIENKQETCTPEQTTLIKDSTQLDASTTLQQNDTASEMTNSVYATPLEVTLANSTLVSPKMPRESINLIDLCTPAPSKLVSRVDVEVPDTPDVFKTPVRQPVTRSLRTPSSATRGNYSAAKVNVDFTSLLQSTPIELSSKSRQLDESQDDQSASVITIEDSDETLKTLDDSVKFVGEKMSPKTPQRPFRSAKTPVSTKKTPKKEELGTPKNPPRISKRPATSVKKVTRRIDVGKKLNNSDITGEKAARTISEVSKLMTMENLTDITVDKENITTPIAEKTALRTGVEKNLLQEDLAVEVGMTTPVVQKTPSQNVASEEKFRDLEVEEVTTPLAKKTPARRSLSVKKLSQDDLEVEEIMTTPTSKTTPTETTQYQEDLQVEETIATPLTKKTPGRKALSVKKLSQEDQEIEEKITTPLTKKTPGRKALSVKKLSQEDQEIEEKITTPLTKNTPARRALSVKKLSQEDQEVEEKITTPLTKKTPGRKALSVKKLSQEDQEVEEKLTTPLTKKTPARRALSVKKLSQEDQEVEEKITTPLTKKTPGQSKLEAEKAANVRGRRGKKVQNNATTSASKEINTSEATGLEAKPEDEKMTSSATRGRRGKKVQNSSQASTSEDVNTSEATGLEAKPEDEKMTSSATRGRRGKKVQNSSQASTSEDVNTSEATGLEAKPKDDKTSISATRGRRGKKVQNNPITSTSEEVNTSEVTGLETKPEDEDMTSSSTRGRRGKKVQNNPTTSNSEEVNTSEATGLEVKPEDEKTTSSATRGRRAKAAPTEPSNPAETPKADEEKTSNAVTRKGRLRKVRDNSVVSPEDGTASEETQEPPLKKGRRVKAKEATEEKGEDEKKNAKTRRGKPEVESSPVVQEAAAAPKRTLRSRKGD</sequence>
<protein>
    <submittedName>
        <fullName evidence="2">Uncharacterized protein</fullName>
    </submittedName>
</protein>
<feature type="compositionally biased region" description="Polar residues" evidence="1">
    <location>
        <begin position="898"/>
        <end position="915"/>
    </location>
</feature>
<dbReference type="EMBL" id="AJVK01025154">
    <property type="status" value="NOT_ANNOTATED_CDS"/>
    <property type="molecule type" value="Genomic_DNA"/>
</dbReference>
<dbReference type="EMBL" id="AJVK01025156">
    <property type="status" value="NOT_ANNOTATED_CDS"/>
    <property type="molecule type" value="Genomic_DNA"/>
</dbReference>
<dbReference type="CDD" id="cd22673">
    <property type="entry name" value="FHA_Ki67"/>
    <property type="match status" value="1"/>
</dbReference>
<evidence type="ECO:0000313" key="2">
    <source>
        <dbReference type="EnsemblMetazoa" id="PPAI002693-PA"/>
    </source>
</evidence>
<feature type="compositionally biased region" description="Polar residues" evidence="1">
    <location>
        <begin position="730"/>
        <end position="747"/>
    </location>
</feature>
<dbReference type="PROSITE" id="PS50006">
    <property type="entry name" value="FHA_DOMAIN"/>
    <property type="match status" value="1"/>
</dbReference>
<dbReference type="SUPFAM" id="SSF49879">
    <property type="entry name" value="SMAD/FHA domain"/>
    <property type="match status" value="1"/>
</dbReference>
<dbReference type="VEuPathDB" id="VectorBase:PPAPM1_009728"/>
<feature type="region of interest" description="Disordered" evidence="1">
    <location>
        <begin position="555"/>
        <end position="574"/>
    </location>
</feature>
<feature type="compositionally biased region" description="Basic and acidic residues" evidence="1">
    <location>
        <begin position="1001"/>
        <end position="1025"/>
    </location>
</feature>
<feature type="region of interest" description="Disordered" evidence="1">
    <location>
        <begin position="304"/>
        <end position="325"/>
    </location>
</feature>
<feature type="region of interest" description="Disordered" evidence="1">
    <location>
        <begin position="580"/>
        <end position="1048"/>
    </location>
</feature>
<dbReference type="EnsemblMetazoa" id="PPAI002693-RA">
    <property type="protein sequence ID" value="PPAI002693-PA"/>
    <property type="gene ID" value="PPAI002693"/>
</dbReference>
<organism evidence="2 3">
    <name type="scientific">Phlebotomus papatasi</name>
    <name type="common">Sandfly</name>
    <dbReference type="NCBI Taxonomy" id="29031"/>
    <lineage>
        <taxon>Eukaryota</taxon>
        <taxon>Metazoa</taxon>
        <taxon>Ecdysozoa</taxon>
        <taxon>Arthropoda</taxon>
        <taxon>Hexapoda</taxon>
        <taxon>Insecta</taxon>
        <taxon>Pterygota</taxon>
        <taxon>Neoptera</taxon>
        <taxon>Endopterygota</taxon>
        <taxon>Diptera</taxon>
        <taxon>Nematocera</taxon>
        <taxon>Psychodoidea</taxon>
        <taxon>Psychodidae</taxon>
        <taxon>Phlebotomus</taxon>
        <taxon>Phlebotomus</taxon>
    </lineage>
</organism>